<dbReference type="NCBIfam" id="TIGR00831">
    <property type="entry name" value="a_cpa1"/>
    <property type="match status" value="1"/>
</dbReference>
<evidence type="ECO:0000256" key="5">
    <source>
        <dbReference type="ARBA" id="ARBA00022989"/>
    </source>
</evidence>
<dbReference type="OrthoDB" id="9809206at2"/>
<keyword evidence="10" id="KW-0050">Antiport</keyword>
<dbReference type="PANTHER" id="PTHR10110:SF86">
    <property type="entry name" value="SODIUM_HYDROGEN EXCHANGER 7"/>
    <property type="match status" value="1"/>
</dbReference>
<dbReference type="EMBL" id="CP006650">
    <property type="protein sequence ID" value="AGT09792.1"/>
    <property type="molecule type" value="Genomic_DNA"/>
</dbReference>
<dbReference type="HOGENOM" id="CLU_005912_6_3_5"/>
<dbReference type="PRINTS" id="PR01084">
    <property type="entry name" value="NAHEXCHNGR"/>
</dbReference>
<feature type="transmembrane region" description="Helical" evidence="10">
    <location>
        <begin position="312"/>
        <end position="339"/>
    </location>
</feature>
<evidence type="ECO:0000256" key="10">
    <source>
        <dbReference type="RuleBase" id="RU366002"/>
    </source>
</evidence>
<dbReference type="GO" id="GO:0005886">
    <property type="term" value="C:plasma membrane"/>
    <property type="evidence" value="ECO:0007669"/>
    <property type="project" value="UniProtKB-SubCell"/>
</dbReference>
<evidence type="ECO:0000259" key="11">
    <source>
        <dbReference type="Pfam" id="PF00999"/>
    </source>
</evidence>
<dbReference type="InterPro" id="IPR018422">
    <property type="entry name" value="Cation/H_exchanger_CPA1"/>
</dbReference>
<keyword evidence="13" id="KW-1185">Reference proteome</keyword>
<protein>
    <submittedName>
        <fullName evidence="12">Na+/H+ antiporter</fullName>
    </submittedName>
</protein>
<dbReference type="InterPro" id="IPR004705">
    <property type="entry name" value="Cation/H_exchanger_CPA1_bac"/>
</dbReference>
<dbReference type="Pfam" id="PF00999">
    <property type="entry name" value="Na_H_Exchanger"/>
    <property type="match status" value="1"/>
</dbReference>
<feature type="transmembrane region" description="Helical" evidence="10">
    <location>
        <begin position="55"/>
        <end position="72"/>
    </location>
</feature>
<evidence type="ECO:0000256" key="4">
    <source>
        <dbReference type="ARBA" id="ARBA00022692"/>
    </source>
</evidence>
<feature type="transmembrane region" description="Helical" evidence="10">
    <location>
        <begin position="30"/>
        <end position="49"/>
    </location>
</feature>
<dbReference type="GO" id="GO:0015386">
    <property type="term" value="F:potassium:proton antiporter activity"/>
    <property type="evidence" value="ECO:0007669"/>
    <property type="project" value="TreeGrafter"/>
</dbReference>
<feature type="transmembrane region" description="Helical" evidence="10">
    <location>
        <begin position="84"/>
        <end position="107"/>
    </location>
</feature>
<accession>S5XWV3</accession>
<gene>
    <name evidence="12" type="ORF">JCM7686_2736</name>
</gene>
<reference evidence="12 13" key="1">
    <citation type="journal article" date="2014" name="BMC Genomics">
        <title>Architecture and functions of a multipartite genome of the methylotrophic bacterium Paracoccus aminophilus JCM 7686, containing primary and secondary chromids.</title>
        <authorList>
            <person name="Dziewit L."/>
            <person name="Czarnecki J."/>
            <person name="Wibberg D."/>
            <person name="Radlinska M."/>
            <person name="Mrozek P."/>
            <person name="Szymczak M."/>
            <person name="Schluter A."/>
            <person name="Puhler A."/>
            <person name="Bartosik D."/>
        </authorList>
    </citation>
    <scope>NUCLEOTIDE SEQUENCE [LARGE SCALE GENOMIC DNA]</scope>
    <source>
        <strain evidence="12">JCM 7686</strain>
    </source>
</reference>
<dbReference type="Proteomes" id="UP000015480">
    <property type="component" value="Chromosome"/>
</dbReference>
<evidence type="ECO:0000313" key="13">
    <source>
        <dbReference type="Proteomes" id="UP000015480"/>
    </source>
</evidence>
<dbReference type="InterPro" id="IPR006153">
    <property type="entry name" value="Cation/H_exchanger_TM"/>
</dbReference>
<dbReference type="eggNOG" id="COG0025">
    <property type="taxonomic scope" value="Bacteria"/>
</dbReference>
<keyword evidence="10" id="KW-0997">Cell inner membrane</keyword>
<dbReference type="InterPro" id="IPR004709">
    <property type="entry name" value="NaH_exchanger"/>
</dbReference>
<feature type="transmembrane region" description="Helical" evidence="10">
    <location>
        <begin position="113"/>
        <end position="135"/>
    </location>
</feature>
<evidence type="ECO:0000313" key="12">
    <source>
        <dbReference type="EMBL" id="AGT09792.1"/>
    </source>
</evidence>
<evidence type="ECO:0000256" key="1">
    <source>
        <dbReference type="ARBA" id="ARBA00004651"/>
    </source>
</evidence>
<keyword evidence="4 10" id="KW-0812">Transmembrane</keyword>
<keyword evidence="3" id="KW-1003">Cell membrane</keyword>
<feature type="transmembrane region" description="Helical" evidence="10">
    <location>
        <begin position="183"/>
        <end position="204"/>
    </location>
</feature>
<evidence type="ECO:0000256" key="8">
    <source>
        <dbReference type="ARBA" id="ARBA00023136"/>
    </source>
</evidence>
<proteinExistence type="inferred from homology"/>
<evidence type="ECO:0000256" key="3">
    <source>
        <dbReference type="ARBA" id="ARBA00022475"/>
    </source>
</evidence>
<keyword evidence="9 10" id="KW-0739">Sodium transport</keyword>
<dbReference type="Gene3D" id="6.10.140.1330">
    <property type="match status" value="1"/>
</dbReference>
<feature type="transmembrane region" description="Helical" evidence="10">
    <location>
        <begin position="6"/>
        <end position="23"/>
    </location>
</feature>
<dbReference type="PATRIC" id="fig|1367847.3.peg.2738"/>
<evidence type="ECO:0000256" key="2">
    <source>
        <dbReference type="ARBA" id="ARBA00022448"/>
    </source>
</evidence>
<keyword evidence="7 10" id="KW-0406">Ion transport</keyword>
<dbReference type="AlphaFoldDB" id="S5XWV3"/>
<evidence type="ECO:0000256" key="9">
    <source>
        <dbReference type="ARBA" id="ARBA00023201"/>
    </source>
</evidence>
<dbReference type="GO" id="GO:0015385">
    <property type="term" value="F:sodium:proton antiporter activity"/>
    <property type="evidence" value="ECO:0007669"/>
    <property type="project" value="InterPro"/>
</dbReference>
<keyword evidence="8 10" id="KW-0472">Membrane</keyword>
<feature type="transmembrane region" description="Helical" evidence="10">
    <location>
        <begin position="156"/>
        <end position="177"/>
    </location>
</feature>
<comment type="similarity">
    <text evidence="10">Belongs to the monovalent cation:proton antiporter 1 (CPA1) transporter (TC 2.A.36) family.</text>
</comment>
<organism evidence="12 13">
    <name type="scientific">Paracoccus aminophilus JCM 7686</name>
    <dbReference type="NCBI Taxonomy" id="1367847"/>
    <lineage>
        <taxon>Bacteria</taxon>
        <taxon>Pseudomonadati</taxon>
        <taxon>Pseudomonadota</taxon>
        <taxon>Alphaproteobacteria</taxon>
        <taxon>Rhodobacterales</taxon>
        <taxon>Paracoccaceae</taxon>
        <taxon>Paracoccus</taxon>
    </lineage>
</organism>
<keyword evidence="5 10" id="KW-1133">Transmembrane helix</keyword>
<keyword evidence="6 10" id="KW-0915">Sodium</keyword>
<keyword evidence="2 10" id="KW-0813">Transport</keyword>
<feature type="transmembrane region" description="Helical" evidence="10">
    <location>
        <begin position="360"/>
        <end position="383"/>
    </location>
</feature>
<evidence type="ECO:0000256" key="6">
    <source>
        <dbReference type="ARBA" id="ARBA00023053"/>
    </source>
</evidence>
<comment type="function">
    <text evidence="10">Na(+)/H(+) antiporter that extrudes sodium in exchange for external protons.</text>
</comment>
<name>S5XWV3_PARAH</name>
<feature type="transmembrane region" description="Helical" evidence="10">
    <location>
        <begin position="216"/>
        <end position="234"/>
    </location>
</feature>
<dbReference type="STRING" id="1367847.JCM7686_2736"/>
<sequence length="553" mass="60113">MQAISTILIMLVAVVISGVIVRMPRLSLPLPLIQIALGAGLASVTDFGVRLEPDVFFLLFLPPLLFLDGWRMPKEGFFRNKATILELAFGLVFFTVFGVGYFIHWMIPSMPLPVAFALAAIISPTDPVAVSSIAGRLGIPKRLMHILEGEALFNDASGLVCMRFAVVAALTGVFSPAEAAVSFLWMVVGGILSGVLVTLGVGIAKGWVSRRFGEETGSEILISLLIPFSAYLLAEEIGASGILAAVSAGMTMGFSELRGQDLASTRVQRAVVWDAIQFTLNGLMFVLLGEQLPHIVRRAIGVVGETGHTDPVWLLIYVLAITLALGVLRYLWVWVSLKLTIFRMGQRRAGQKTNRPSRRLIMATSLAGVRGAVTLAGILTLPFTLNDGTPFPARDLAICLAAGVIILSLILASIGLPFVLKGLQLPPEPHHAREEDHARIAAAEAALRAIEAREHVLSTISEEPDIWAAAAAHVMDRYRQRIDALDGEDDAETGAPNLNRRQFAIELDLWKTGLNAERQEIYRFARGRQLPGETVNKLVREIDLMETRLNEAV</sequence>
<comment type="subcellular location">
    <subcellularLocation>
        <location evidence="10">Cell inner membrane</location>
        <topology evidence="10">Multi-pass membrane protein</topology>
    </subcellularLocation>
    <subcellularLocation>
        <location evidence="1">Cell membrane</location>
        <topology evidence="1">Multi-pass membrane protein</topology>
    </subcellularLocation>
</comment>
<dbReference type="GO" id="GO:0051453">
    <property type="term" value="P:regulation of intracellular pH"/>
    <property type="evidence" value="ECO:0007669"/>
    <property type="project" value="TreeGrafter"/>
</dbReference>
<dbReference type="KEGG" id="pami:JCM7686_2736"/>
<evidence type="ECO:0000256" key="7">
    <source>
        <dbReference type="ARBA" id="ARBA00023065"/>
    </source>
</evidence>
<feature type="transmembrane region" description="Helical" evidence="10">
    <location>
        <begin position="395"/>
        <end position="420"/>
    </location>
</feature>
<dbReference type="PANTHER" id="PTHR10110">
    <property type="entry name" value="SODIUM/HYDROGEN EXCHANGER"/>
    <property type="match status" value="1"/>
</dbReference>
<dbReference type="RefSeq" id="WP_020951430.1">
    <property type="nucleotide sequence ID" value="NC_022041.1"/>
</dbReference>
<dbReference type="GO" id="GO:0098719">
    <property type="term" value="P:sodium ion import across plasma membrane"/>
    <property type="evidence" value="ECO:0007669"/>
    <property type="project" value="TreeGrafter"/>
</dbReference>
<feature type="domain" description="Cation/H+ exchanger transmembrane" evidence="11">
    <location>
        <begin position="14"/>
        <end position="421"/>
    </location>
</feature>